<proteinExistence type="predicted"/>
<sequence length="169" mass="18985">MLTCPKLTTSDPDDVYVRAAFNYVDAINDAVRDPSPLAQLRLRDCMSPDSIVELHPSSMIPQGRRDNLNTADDQIQYLVQMRSIVKEANAKAKGVSHKGQAYTNDYVFFISFADFEGASADDLTDLERQRGVQARAGLPKATFTREYVDSAFIQCFVEEEARREWPASL</sequence>
<keyword evidence="2" id="KW-1185">Reference proteome</keyword>
<dbReference type="Proteomes" id="UP000245626">
    <property type="component" value="Unassembled WGS sequence"/>
</dbReference>
<reference evidence="1 2" key="1">
    <citation type="journal article" date="2018" name="Mol. Biol. Evol.">
        <title>Broad Genomic Sampling Reveals a Smut Pathogenic Ancestry of the Fungal Clade Ustilaginomycotina.</title>
        <authorList>
            <person name="Kijpornyongpan T."/>
            <person name="Mondo S.J."/>
            <person name="Barry K."/>
            <person name="Sandor L."/>
            <person name="Lee J."/>
            <person name="Lipzen A."/>
            <person name="Pangilinan J."/>
            <person name="LaButti K."/>
            <person name="Hainaut M."/>
            <person name="Henrissat B."/>
            <person name="Grigoriev I.V."/>
            <person name="Spatafora J.W."/>
            <person name="Aime M.C."/>
        </authorList>
    </citation>
    <scope>NUCLEOTIDE SEQUENCE [LARGE SCALE GENOMIC DNA]</scope>
    <source>
        <strain evidence="1 2">SA 807</strain>
    </source>
</reference>
<evidence type="ECO:0000313" key="1">
    <source>
        <dbReference type="EMBL" id="PWN48634.1"/>
    </source>
</evidence>
<evidence type="ECO:0000313" key="2">
    <source>
        <dbReference type="Proteomes" id="UP000245626"/>
    </source>
</evidence>
<protein>
    <submittedName>
        <fullName evidence="1">Uncharacterized protein</fullName>
    </submittedName>
</protein>
<name>A0ACD0NS61_9BASI</name>
<dbReference type="EMBL" id="KZ820167">
    <property type="protein sequence ID" value="PWN48634.1"/>
    <property type="molecule type" value="Genomic_DNA"/>
</dbReference>
<organism evidence="1 2">
    <name type="scientific">Violaceomyces palustris</name>
    <dbReference type="NCBI Taxonomy" id="1673888"/>
    <lineage>
        <taxon>Eukaryota</taxon>
        <taxon>Fungi</taxon>
        <taxon>Dikarya</taxon>
        <taxon>Basidiomycota</taxon>
        <taxon>Ustilaginomycotina</taxon>
        <taxon>Ustilaginomycetes</taxon>
        <taxon>Violaceomycetales</taxon>
        <taxon>Violaceomycetaceae</taxon>
        <taxon>Violaceomyces</taxon>
    </lineage>
</organism>
<accession>A0ACD0NS61</accession>
<gene>
    <name evidence="1" type="ORF">IE53DRAFT_185177</name>
</gene>